<proteinExistence type="predicted"/>
<evidence type="ECO:0000313" key="2">
    <source>
        <dbReference type="EMBL" id="TMP78447.1"/>
    </source>
</evidence>
<protein>
    <recommendedName>
        <fullName evidence="1">Aspartyl/asparaginy/proline hydroxylase domain-containing protein</fullName>
    </recommendedName>
</protein>
<name>A0A5S3YPJ1_9GAMM</name>
<dbReference type="OrthoDB" id="5287122at2"/>
<evidence type="ECO:0000313" key="3">
    <source>
        <dbReference type="Proteomes" id="UP000307362"/>
    </source>
</evidence>
<dbReference type="RefSeq" id="WP_138568640.1">
    <property type="nucleotide sequence ID" value="NZ_PNCM01000039.1"/>
</dbReference>
<reference evidence="3" key="2">
    <citation type="submission" date="2019-06" db="EMBL/GenBank/DDBJ databases">
        <title>Co-occurence of chitin degradation, pigmentation and bioactivity in marine Pseudoalteromonas.</title>
        <authorList>
            <person name="Sonnenschein E.C."/>
            <person name="Bech P.K."/>
        </authorList>
    </citation>
    <scope>NUCLEOTIDE SEQUENCE [LARGE SCALE GENOMIC DNA]</scope>
    <source>
        <strain evidence="3">S1189</strain>
    </source>
</reference>
<dbReference type="InterPro" id="IPR007803">
    <property type="entry name" value="Asp/Arg/Pro-Hydrxlase"/>
</dbReference>
<gene>
    <name evidence="2" type="ORF">CWB73_16675</name>
</gene>
<evidence type="ECO:0000259" key="1">
    <source>
        <dbReference type="Pfam" id="PF05118"/>
    </source>
</evidence>
<dbReference type="Pfam" id="PF05118">
    <property type="entry name" value="Asp_Arg_Hydrox"/>
    <property type="match status" value="1"/>
</dbReference>
<dbReference type="GO" id="GO:0005975">
    <property type="term" value="P:carbohydrate metabolic process"/>
    <property type="evidence" value="ECO:0007669"/>
    <property type="project" value="InterPro"/>
</dbReference>
<dbReference type="InterPro" id="IPR008928">
    <property type="entry name" value="6-hairpin_glycosidase_sf"/>
</dbReference>
<reference evidence="2 3" key="1">
    <citation type="submission" date="2017-12" db="EMBL/GenBank/DDBJ databases">
        <authorList>
            <person name="Paulsen S."/>
            <person name="Gram L.K."/>
        </authorList>
    </citation>
    <scope>NUCLEOTIDE SEQUENCE [LARGE SCALE GENOMIC DNA]</scope>
    <source>
        <strain evidence="2 3">S1189</strain>
    </source>
</reference>
<organism evidence="2 3">
    <name type="scientific">Pseudoalteromonas phenolica</name>
    <dbReference type="NCBI Taxonomy" id="161398"/>
    <lineage>
        <taxon>Bacteria</taxon>
        <taxon>Pseudomonadati</taxon>
        <taxon>Pseudomonadota</taxon>
        <taxon>Gammaproteobacteria</taxon>
        <taxon>Alteromonadales</taxon>
        <taxon>Pseudoalteromonadaceae</taxon>
        <taxon>Pseudoalteromonas</taxon>
    </lineage>
</organism>
<accession>A0A5S3YPJ1</accession>
<comment type="caution">
    <text evidence="2">The sequence shown here is derived from an EMBL/GenBank/DDBJ whole genome shotgun (WGS) entry which is preliminary data.</text>
</comment>
<sequence>METQVNVTLNDLHIHHKLIELLDELDSKSVDYDYIYICARKQGKKLRALWFSSLKSARNKIKSKFTDCFDDITSFELEALFSPQSRQITLQNANQSNSYRGKRAVLIDFGGRKTKWSSLEMIARNLSYAKVCQRHLAKIEQETSHVQTMPITRYKTKQFYINLQAHTSELFRGNHLITIDCVNKASFSTTTKAMTQWMANQVHRNGYANYKYWPSRDEYATSNNAIRQWMATICLNRAAKVFNNTNLANIAASNLAFNLMTMYRQQGELGYIWLNGSAKLGAAGLAALAILESPQRQRYLQQEYGLRKLVKELSNPNGSFDTFYVPRDRKDNQNFYSGEALLFWATELTITRNNHHIERFMKAFNYYRRWHLDNRNPAFVPWHTQAYFLVWQITKNDELKNFIFQMNDWLLEIQQWETAEFSDMQGRFYDPKRAYFGPPHASSTGVYLEGLIDAYQLAKYVSDHERMQNYRVAILRGIRSIMQLQFKSESECYYIENPSKVLGGIRTTVYDNTIRIDNVQHALMAFYKINARFTESDFLIDTLQGNSQVLKQHYKHFKQIDFPIPYQTITDEINKNKALWLINTSRQDNIKVQRETNTIFLRSALKPLPAGISGNDFHQDRETAMAQHFPQLMHTLYQFAESIEGQLSRVTIVRLKPDGRVYPHIDEGEYYKYRDRYHIVIDSPEGSEMIAGDEKVIWQQGEFWWFDNKAIHEAKNHGRSFRVHIIFDVLPAKNKDIIDAISTPSHPQNSYNGDVS</sequence>
<feature type="domain" description="Aspartyl/asparaginy/proline hydroxylase" evidence="1">
    <location>
        <begin position="620"/>
        <end position="730"/>
    </location>
</feature>
<dbReference type="Proteomes" id="UP000307362">
    <property type="component" value="Unassembled WGS sequence"/>
</dbReference>
<dbReference type="SUPFAM" id="SSF51197">
    <property type="entry name" value="Clavaminate synthase-like"/>
    <property type="match status" value="1"/>
</dbReference>
<dbReference type="InterPro" id="IPR027443">
    <property type="entry name" value="IPNS-like_sf"/>
</dbReference>
<dbReference type="SUPFAM" id="SSF48208">
    <property type="entry name" value="Six-hairpin glycosidases"/>
    <property type="match status" value="1"/>
</dbReference>
<dbReference type="EMBL" id="PNCM01000039">
    <property type="protein sequence ID" value="TMP78447.1"/>
    <property type="molecule type" value="Genomic_DNA"/>
</dbReference>
<dbReference type="AlphaFoldDB" id="A0A5S3YPJ1"/>
<dbReference type="Gene3D" id="2.60.120.330">
    <property type="entry name" value="B-lactam Antibiotic, Isopenicillin N Synthase, Chain"/>
    <property type="match status" value="1"/>
</dbReference>